<dbReference type="AlphaFoldDB" id="A0A7I9Y3X5"/>
<dbReference type="EMBL" id="BLKY01000001">
    <property type="protein sequence ID" value="GFG83358.1"/>
    <property type="molecule type" value="Genomic_DNA"/>
</dbReference>
<evidence type="ECO:0000313" key="1">
    <source>
        <dbReference type="EMBL" id="GFG83358.1"/>
    </source>
</evidence>
<comment type="caution">
    <text evidence="1">The sequence shown here is derived from an EMBL/GenBank/DDBJ whole genome shotgun (WGS) entry which is preliminary data.</text>
</comment>
<organism evidence="1 3">
    <name type="scientific">Mycolicibacter algericus</name>
    <name type="common">Mycobacterium algericum</name>
    <dbReference type="NCBI Taxonomy" id="1288388"/>
    <lineage>
        <taxon>Bacteria</taxon>
        <taxon>Bacillati</taxon>
        <taxon>Actinomycetota</taxon>
        <taxon>Actinomycetes</taxon>
        <taxon>Mycobacteriales</taxon>
        <taxon>Mycobacteriaceae</taxon>
        <taxon>Mycolicibacter</taxon>
    </lineage>
</organism>
<gene>
    <name evidence="1" type="ORF">MALGJ_00340</name>
    <name evidence="2" type="ORF">MALGJ_45660</name>
</gene>
<evidence type="ECO:0000313" key="2">
    <source>
        <dbReference type="EMBL" id="GFG87890.1"/>
    </source>
</evidence>
<sequence length="90" mass="9976">MPDTTVTQTGWEIREHVRDDGGTTLLACINGEPVWVAQELIEPISGYRWNLFSYRADAPPGVLVWSESEARAWLEHEAQNALLAAKVVAA</sequence>
<proteinExistence type="predicted"/>
<protein>
    <submittedName>
        <fullName evidence="1">Uncharacterized protein</fullName>
    </submittedName>
</protein>
<reference evidence="1" key="2">
    <citation type="submission" date="2020-02" db="EMBL/GenBank/DDBJ databases">
        <authorList>
            <person name="Matsumoto Y."/>
            <person name="Motooka D."/>
            <person name="Nakamura S."/>
        </authorList>
    </citation>
    <scope>NUCLEOTIDE SEQUENCE</scope>
    <source>
        <strain evidence="1">JCM 30723</strain>
    </source>
</reference>
<accession>A0A7I9Y3X5</accession>
<dbReference type="RefSeq" id="WP_083037688.1">
    <property type="nucleotide sequence ID" value="NZ_BLKY01000001.1"/>
</dbReference>
<name>A0A7I9Y3X5_MYCAL</name>
<evidence type="ECO:0000313" key="3">
    <source>
        <dbReference type="Proteomes" id="UP000465305"/>
    </source>
</evidence>
<reference evidence="1 3" key="1">
    <citation type="journal article" date="2019" name="Emerg. Microbes Infect.">
        <title>Comprehensive subspecies identification of 175 nontuberculous mycobacteria species based on 7547 genomic profiles.</title>
        <authorList>
            <person name="Matsumoto Y."/>
            <person name="Kinjo T."/>
            <person name="Motooka D."/>
            <person name="Nabeya D."/>
            <person name="Jung N."/>
            <person name="Uechi K."/>
            <person name="Horii T."/>
            <person name="Iida T."/>
            <person name="Fujita J."/>
            <person name="Nakamura S."/>
        </authorList>
    </citation>
    <scope>NUCLEOTIDE SEQUENCE [LARGE SCALE GENOMIC DNA]</scope>
    <source>
        <strain evidence="1 3">JCM 30723</strain>
    </source>
</reference>
<dbReference type="Proteomes" id="UP000465305">
    <property type="component" value="Unassembled WGS sequence"/>
</dbReference>
<dbReference type="EMBL" id="BLKY01000001">
    <property type="protein sequence ID" value="GFG87890.1"/>
    <property type="molecule type" value="Genomic_DNA"/>
</dbReference>